<gene>
    <name evidence="6" type="ORF">SUNI508_07693</name>
</gene>
<evidence type="ECO:0000256" key="1">
    <source>
        <dbReference type="ARBA" id="ARBA00022741"/>
    </source>
</evidence>
<feature type="compositionally biased region" description="Low complexity" evidence="4">
    <location>
        <begin position="100"/>
        <end position="118"/>
    </location>
</feature>
<evidence type="ECO:0000256" key="3">
    <source>
        <dbReference type="PROSITE-ProRule" id="PRU10141"/>
    </source>
</evidence>
<feature type="binding site" evidence="3">
    <location>
        <position position="477"/>
    </location>
    <ligand>
        <name>ATP</name>
        <dbReference type="ChEBI" id="CHEBI:30616"/>
    </ligand>
</feature>
<dbReference type="SMART" id="SM00220">
    <property type="entry name" value="S_TKc"/>
    <property type="match status" value="1"/>
</dbReference>
<dbReference type="SUPFAM" id="SSF56112">
    <property type="entry name" value="Protein kinase-like (PK-like)"/>
    <property type="match status" value="1"/>
</dbReference>
<feature type="compositionally biased region" description="Basic and acidic residues" evidence="4">
    <location>
        <begin position="47"/>
        <end position="56"/>
    </location>
</feature>
<feature type="compositionally biased region" description="Low complexity" evidence="4">
    <location>
        <begin position="1"/>
        <end position="32"/>
    </location>
</feature>
<feature type="region of interest" description="Disordered" evidence="4">
    <location>
        <begin position="1"/>
        <end position="63"/>
    </location>
</feature>
<organism evidence="6 7">
    <name type="scientific">Seiridium unicorne</name>
    <dbReference type="NCBI Taxonomy" id="138068"/>
    <lineage>
        <taxon>Eukaryota</taxon>
        <taxon>Fungi</taxon>
        <taxon>Dikarya</taxon>
        <taxon>Ascomycota</taxon>
        <taxon>Pezizomycotina</taxon>
        <taxon>Sordariomycetes</taxon>
        <taxon>Xylariomycetidae</taxon>
        <taxon>Amphisphaeriales</taxon>
        <taxon>Sporocadaceae</taxon>
        <taxon>Seiridium</taxon>
    </lineage>
</organism>
<protein>
    <submittedName>
        <fullName evidence="6">Kinase-like domain-containing protein</fullName>
    </submittedName>
</protein>
<keyword evidence="1 3" id="KW-0547">Nucleotide-binding</keyword>
<evidence type="ECO:0000256" key="2">
    <source>
        <dbReference type="ARBA" id="ARBA00022840"/>
    </source>
</evidence>
<dbReference type="InterPro" id="IPR008271">
    <property type="entry name" value="Ser/Thr_kinase_AS"/>
</dbReference>
<feature type="region of interest" description="Disordered" evidence="4">
    <location>
        <begin position="98"/>
        <end position="255"/>
    </location>
</feature>
<dbReference type="InterPro" id="IPR011009">
    <property type="entry name" value="Kinase-like_dom_sf"/>
</dbReference>
<dbReference type="EMBL" id="JARVKF010000342">
    <property type="protein sequence ID" value="KAK9418921.1"/>
    <property type="molecule type" value="Genomic_DNA"/>
</dbReference>
<feature type="compositionally biased region" description="Polar residues" evidence="4">
    <location>
        <begin position="169"/>
        <end position="178"/>
    </location>
</feature>
<dbReference type="Proteomes" id="UP001408356">
    <property type="component" value="Unassembled WGS sequence"/>
</dbReference>
<feature type="compositionally biased region" description="Polar residues" evidence="4">
    <location>
        <begin position="209"/>
        <end position="225"/>
    </location>
</feature>
<dbReference type="InterPro" id="IPR000719">
    <property type="entry name" value="Prot_kinase_dom"/>
</dbReference>
<feature type="compositionally biased region" description="Polar residues" evidence="4">
    <location>
        <begin position="234"/>
        <end position="255"/>
    </location>
</feature>
<evidence type="ECO:0000256" key="4">
    <source>
        <dbReference type="SAM" id="MobiDB-lite"/>
    </source>
</evidence>
<feature type="region of interest" description="Disordered" evidence="4">
    <location>
        <begin position="280"/>
        <end position="361"/>
    </location>
</feature>
<feature type="compositionally biased region" description="Basic and acidic residues" evidence="4">
    <location>
        <begin position="153"/>
        <end position="166"/>
    </location>
</feature>
<dbReference type="Pfam" id="PF00069">
    <property type="entry name" value="Pkinase"/>
    <property type="match status" value="1"/>
</dbReference>
<keyword evidence="7" id="KW-1185">Reference proteome</keyword>
<feature type="compositionally biased region" description="Low complexity" evidence="4">
    <location>
        <begin position="300"/>
        <end position="318"/>
    </location>
</feature>
<dbReference type="PROSITE" id="PS00108">
    <property type="entry name" value="PROTEIN_KINASE_ST"/>
    <property type="match status" value="1"/>
</dbReference>
<feature type="compositionally biased region" description="Acidic residues" evidence="4">
    <location>
        <begin position="132"/>
        <end position="141"/>
    </location>
</feature>
<feature type="domain" description="Protein kinase" evidence="5">
    <location>
        <begin position="447"/>
        <end position="754"/>
    </location>
</feature>
<name>A0ABR2UWG8_9PEZI</name>
<evidence type="ECO:0000259" key="5">
    <source>
        <dbReference type="PROSITE" id="PS50011"/>
    </source>
</evidence>
<evidence type="ECO:0000313" key="7">
    <source>
        <dbReference type="Proteomes" id="UP001408356"/>
    </source>
</evidence>
<dbReference type="PROSITE" id="PS50011">
    <property type="entry name" value="PROTEIN_KINASE_DOM"/>
    <property type="match status" value="1"/>
</dbReference>
<dbReference type="PROSITE" id="PS00107">
    <property type="entry name" value="PROTEIN_KINASE_ATP"/>
    <property type="match status" value="1"/>
</dbReference>
<sequence length="811" mass="89525">MAAPQTAPAPAVQQALPTGATTSSAPSSHSQPRPISFAQSSPLVIRTSDRSPRDPTDTGIFGLLQRPPFDFAISLIIPATEESLSASPSHSQFTYTPVLSSGAASSQEQSQAQTLSSSPRRYPTDLTTPIPEECDETESECPNEPATPVSGRQSRDFHAVEPHDLHPQPYTSSLSSSAEVPAKHQVENGISKPPLLVHTAATPPRTPQDHSSVSKSLTPTNATSPQHDKATSVRRPSTRGSTNPPNIQRRSSSFSNKMASLFRRTNSNVTENATIEFRDPNYKASQYTNGSTPVKMTPNSSQQRFSWRRSSTTTRSHTPPSPGSPLEMAPASRGGNVAQPTLPEEGDFLQNNKKNRVSTGFFNRGRGRVNFTGNGDKSIRRTKSVERKKKHVGHHGEGDLVGQPFVMVPELGTGMKARRLSLSLPDDFTVDVAELTKEFEYQHKFFGRHGKHLGKGATSKVTLMARKGAPNELYAVKEFRGKKSDESPGDYEKKIKSEYSIAKSLHHPNIVETIRLCADHGRWNHVMEYCSEGDLFSLVSKKYLQEADRDTDRLCLFKQLLQGVNYLHSNGIAHRDIKLENLLITKDSKLKITDFGVSEVFSGIHPGLREAGGQCGQQMNGEIRLCKPGICGSEPYIAPEVLSKQGDYDPRPLDVWSSAIVMIYLLFSANLWERASTDPGTKGNDNYIQLVRAWERYRAKKEKNPDLSNDVLPRCPAIEFAVTQRPLRRILLNMLNPDPAERMTISEVVNSRWMKNVECCQLESYDDPVRIIDATKKNCTKTSAGKIYCHNHLPLQSSGHGLPPMPGKAGY</sequence>
<dbReference type="CDD" id="cd13994">
    <property type="entry name" value="STKc_HAL4_like"/>
    <property type="match status" value="1"/>
</dbReference>
<dbReference type="PANTHER" id="PTHR24345">
    <property type="entry name" value="SERINE/THREONINE-PROTEIN KINASE PLK"/>
    <property type="match status" value="1"/>
</dbReference>
<dbReference type="Gene3D" id="1.10.510.10">
    <property type="entry name" value="Transferase(Phosphotransferase) domain 1"/>
    <property type="match status" value="1"/>
</dbReference>
<feature type="compositionally biased region" description="Polar residues" evidence="4">
    <location>
        <begin position="283"/>
        <end position="299"/>
    </location>
</feature>
<dbReference type="InterPro" id="IPR017441">
    <property type="entry name" value="Protein_kinase_ATP_BS"/>
</dbReference>
<accession>A0ABR2UWG8</accession>
<comment type="caution">
    <text evidence="6">The sequence shown here is derived from an EMBL/GenBank/DDBJ whole genome shotgun (WGS) entry which is preliminary data.</text>
</comment>
<keyword evidence="2 3" id="KW-0067">ATP-binding</keyword>
<reference evidence="6 7" key="1">
    <citation type="journal article" date="2024" name="J. Plant Pathol.">
        <title>Sequence and assembly of the genome of Seiridium unicorne, isolate CBS 538.82, causal agent of cypress canker disease.</title>
        <authorList>
            <person name="Scali E."/>
            <person name="Rocca G.D."/>
            <person name="Danti R."/>
            <person name="Garbelotto M."/>
            <person name="Barberini S."/>
            <person name="Baroncelli R."/>
            <person name="Emiliani G."/>
        </authorList>
    </citation>
    <scope>NUCLEOTIDE SEQUENCE [LARGE SCALE GENOMIC DNA]</scope>
    <source>
        <strain evidence="6 7">BM-138-508</strain>
    </source>
</reference>
<evidence type="ECO:0000313" key="6">
    <source>
        <dbReference type="EMBL" id="KAK9418921.1"/>
    </source>
</evidence>
<feature type="compositionally biased region" description="Polar residues" evidence="4">
    <location>
        <begin position="349"/>
        <end position="361"/>
    </location>
</feature>
<proteinExistence type="predicted"/>